<dbReference type="Proteomes" id="UP000000238">
    <property type="component" value="Chromosome"/>
</dbReference>
<organism evidence="4 5">
    <name type="scientific">Hahella chejuensis (strain KCTC 2396)</name>
    <dbReference type="NCBI Taxonomy" id="349521"/>
    <lineage>
        <taxon>Bacteria</taxon>
        <taxon>Pseudomonadati</taxon>
        <taxon>Pseudomonadota</taxon>
        <taxon>Gammaproteobacteria</taxon>
        <taxon>Oceanospirillales</taxon>
        <taxon>Hahellaceae</taxon>
        <taxon>Hahella</taxon>
    </lineage>
</organism>
<proteinExistence type="predicted"/>
<keyword evidence="5" id="KW-1185">Reference proteome</keyword>
<dbReference type="HOGENOM" id="CLU_051328_0_0_6"/>
<evidence type="ECO:0000313" key="4">
    <source>
        <dbReference type="EMBL" id="ABC32227.1"/>
    </source>
</evidence>
<keyword evidence="1" id="KW-0862">Zinc</keyword>
<dbReference type="InterPro" id="IPR007527">
    <property type="entry name" value="Znf_SWIM"/>
</dbReference>
<gene>
    <name evidence="4" type="ordered locus">HCH_05567</name>
</gene>
<name>Q2SAU7_HAHCH</name>
<dbReference type="AlphaFoldDB" id="Q2SAU7"/>
<feature type="domain" description="SWIM-type" evidence="3">
    <location>
        <begin position="42"/>
        <end position="75"/>
    </location>
</feature>
<feature type="region of interest" description="Disordered" evidence="2">
    <location>
        <begin position="101"/>
        <end position="126"/>
    </location>
</feature>
<evidence type="ECO:0000259" key="3">
    <source>
        <dbReference type="PROSITE" id="PS50966"/>
    </source>
</evidence>
<keyword evidence="1" id="KW-0479">Metal-binding</keyword>
<accession>Q2SAU7</accession>
<evidence type="ECO:0000313" key="5">
    <source>
        <dbReference type="Proteomes" id="UP000000238"/>
    </source>
</evidence>
<dbReference type="eggNOG" id="COG4715">
    <property type="taxonomic scope" value="Bacteria"/>
</dbReference>
<dbReference type="EMBL" id="CP000155">
    <property type="protein sequence ID" value="ABC32227.1"/>
    <property type="molecule type" value="Genomic_DNA"/>
</dbReference>
<protein>
    <submittedName>
        <fullName evidence="4">Protein containing SWIM Zn-chelating domain</fullName>
    </submittedName>
</protein>
<keyword evidence="1" id="KW-0863">Zinc-finger</keyword>
<dbReference type="KEGG" id="hch:HCH_05567"/>
<reference evidence="4 5" key="1">
    <citation type="journal article" date="2005" name="Nucleic Acids Res.">
        <title>Genomic blueprint of Hahella chejuensis, a marine microbe producing an algicidal agent.</title>
        <authorList>
            <person name="Jeong H."/>
            <person name="Yim J.H."/>
            <person name="Lee C."/>
            <person name="Choi S.-H."/>
            <person name="Park Y.K."/>
            <person name="Yoon S.H."/>
            <person name="Hur C.-G."/>
            <person name="Kang H.-Y."/>
            <person name="Kim D."/>
            <person name="Lee H.H."/>
            <person name="Park K.H."/>
            <person name="Park S.-H."/>
            <person name="Park H.-S."/>
            <person name="Lee H.K."/>
            <person name="Oh T.K."/>
            <person name="Kim J.F."/>
        </authorList>
    </citation>
    <scope>NUCLEOTIDE SEQUENCE [LARGE SCALE GENOMIC DNA]</scope>
    <source>
        <strain evidence="4 5">KCTC 2396</strain>
    </source>
</reference>
<evidence type="ECO:0000256" key="1">
    <source>
        <dbReference type="PROSITE-ProRule" id="PRU00325"/>
    </source>
</evidence>
<dbReference type="Pfam" id="PF04434">
    <property type="entry name" value="SWIM"/>
    <property type="match status" value="1"/>
</dbReference>
<sequence length="440" mass="49256">MAPDSASVKAAQKLTSTSKWPLLEYNDDAIWGHCQGSGSKPYQSRIDLSGPAFKCSCPSRKFPCKHGLALFLLYAQQQNGFTRQQDAPDWVAEWLESRADREQKKVERAQNKKPVDAAAKEKRKEQRELKVSAGVEELTLWAEDVARTGLADLQNKNYQYWKNLESRMVDAQAPGLANHVRQMASLAITGDRMSELAASLSRLYLLLNAYDRMEQLAEDLQADIRTQIGWQWSQDELLAIHPVEDVWLALSHSQTQEDRLVMQVIHLVGLESGRMAKVVNFAHETQRSSLVMGWRGGQLIRGKAHFYPSGSPLRAIFADAATLSPERAGDTHTTPAGMSLDAMFNQYEQLLARNPWVGPYPFIVDAVVPWRQDDAFWLVDAGGKAVPLAERAGDLWKLLAVSGGHPVRVVGEWCGDRFNPLGVWAERQYFDVTSRQALAA</sequence>
<dbReference type="GO" id="GO:0008270">
    <property type="term" value="F:zinc ion binding"/>
    <property type="evidence" value="ECO:0007669"/>
    <property type="project" value="UniProtKB-KW"/>
</dbReference>
<dbReference type="PROSITE" id="PS50966">
    <property type="entry name" value="ZF_SWIM"/>
    <property type="match status" value="1"/>
</dbReference>
<dbReference type="STRING" id="349521.HCH_05567"/>
<evidence type="ECO:0000256" key="2">
    <source>
        <dbReference type="SAM" id="MobiDB-lite"/>
    </source>
</evidence>